<sequence>MVAAFAESAVKAVVVRSAAGYGKTRLAREALRRLGCRVEWITATRAATAIPFAPVAHLLPGDFAPFHEPVGFVKAIGAQVASWGGRAKVALGVDDAHLLDDASSTVIAHLISTGAAFVVLTVRGGEPLADCLARLGKDGEAVVVELPALPGPAIDRLIDHSTGGEIDAVRRLRLHTSAKGNPLALRELLHGTVPGGLTDLVASRLNGLDRATRGVVELVACGEPVPLAFLERLAGADAVAAAEDSGLVVGERDGERTQARLEHPLYGEVLRARMPLGRARQVYRDLAGQLLATGMRRRDDGLRAALWQVEGGQITRPATVREGAEQAIGREGLALAERLARAAREAGPGLEADRLLAEILQYQGRGEEAAALLPAVPPREPAERLSWAVTRADLLYWNHGDLTAAQRVLDLGAGHAVTEGARAFMLFFAGRCEEAVRAAHAVLGHDGHDPQPVVWAAAAATAALGFLGRLDEAQAVRQRGAAVAAAHVDTLPWGVFQIEIGACLAHLAAGRPAAAASIASAGYRAAAETGVTMMVSAWALHAGIAAAARGHLDDADRLLGEARAGFDHTDTFRLRRCCLAAHAWVRALRGRPAEARDLMARADRLDNGTNGVFAPWIVAWLGWVAQADGDGAAAIRHAESAATLAAASNMPNVAAMARYDVVRLGGAVGSLTGGADLGHLPAVTGDLPAGLGDLPAVLGATAKALGDTDAPALTRAAETLADLGHDLLAAEVATVAARALRRTGHRGRAAVAAGMAATLRARCPAAHTPLLAHDDLGACLSPREHQIALLAAHHSSKQIAQRLRIAVPTVNNTLARAYAKLGVTGRAQLRELLEGGCSSL</sequence>
<dbReference type="Gene3D" id="1.25.40.10">
    <property type="entry name" value="Tetratricopeptide repeat domain"/>
    <property type="match status" value="1"/>
</dbReference>
<dbReference type="InterPro" id="IPR011990">
    <property type="entry name" value="TPR-like_helical_dom_sf"/>
</dbReference>
<dbReference type="PANTHER" id="PTHR16305">
    <property type="entry name" value="TESTICULAR SOLUBLE ADENYLYL CYCLASE"/>
    <property type="match status" value="1"/>
</dbReference>
<gene>
    <name evidence="4" type="ORF">ACFPZ3_05225</name>
</gene>
<dbReference type="InterPro" id="IPR016032">
    <property type="entry name" value="Sig_transdc_resp-reg_C-effctor"/>
</dbReference>
<dbReference type="SMART" id="SM00421">
    <property type="entry name" value="HTH_LUXR"/>
    <property type="match status" value="1"/>
</dbReference>
<dbReference type="InterPro" id="IPR000792">
    <property type="entry name" value="Tscrpt_reg_LuxR_C"/>
</dbReference>
<organism evidence="4 5">
    <name type="scientific">Nonomuraea insulae</name>
    <dbReference type="NCBI Taxonomy" id="1616787"/>
    <lineage>
        <taxon>Bacteria</taxon>
        <taxon>Bacillati</taxon>
        <taxon>Actinomycetota</taxon>
        <taxon>Actinomycetes</taxon>
        <taxon>Streptosporangiales</taxon>
        <taxon>Streptosporangiaceae</taxon>
        <taxon>Nonomuraea</taxon>
    </lineage>
</organism>
<dbReference type="Proteomes" id="UP001596058">
    <property type="component" value="Unassembled WGS sequence"/>
</dbReference>
<dbReference type="PROSITE" id="PS50043">
    <property type="entry name" value="HTH_LUXR_2"/>
    <property type="match status" value="1"/>
</dbReference>
<feature type="domain" description="HTH luxR-type" evidence="3">
    <location>
        <begin position="773"/>
        <end position="836"/>
    </location>
</feature>
<keyword evidence="1" id="KW-0547">Nucleotide-binding</keyword>
<dbReference type="Pfam" id="PF00196">
    <property type="entry name" value="GerE"/>
    <property type="match status" value="1"/>
</dbReference>
<protein>
    <submittedName>
        <fullName evidence="4">LuxR C-terminal-related transcriptional regulator</fullName>
    </submittedName>
</protein>
<proteinExistence type="predicted"/>
<dbReference type="PANTHER" id="PTHR16305:SF28">
    <property type="entry name" value="GUANYLATE CYCLASE DOMAIN-CONTAINING PROTEIN"/>
    <property type="match status" value="1"/>
</dbReference>
<dbReference type="EMBL" id="JBHSPA010000007">
    <property type="protein sequence ID" value="MFC5823248.1"/>
    <property type="molecule type" value="Genomic_DNA"/>
</dbReference>
<evidence type="ECO:0000259" key="3">
    <source>
        <dbReference type="PROSITE" id="PS50043"/>
    </source>
</evidence>
<dbReference type="Gene3D" id="1.10.10.10">
    <property type="entry name" value="Winged helix-like DNA-binding domain superfamily/Winged helix DNA-binding domain"/>
    <property type="match status" value="1"/>
</dbReference>
<evidence type="ECO:0000313" key="5">
    <source>
        <dbReference type="Proteomes" id="UP001596058"/>
    </source>
</evidence>
<evidence type="ECO:0000256" key="1">
    <source>
        <dbReference type="ARBA" id="ARBA00022741"/>
    </source>
</evidence>
<evidence type="ECO:0000256" key="2">
    <source>
        <dbReference type="ARBA" id="ARBA00022840"/>
    </source>
</evidence>
<reference evidence="5" key="1">
    <citation type="journal article" date="2019" name="Int. J. Syst. Evol. Microbiol.">
        <title>The Global Catalogue of Microorganisms (GCM) 10K type strain sequencing project: providing services to taxonomists for standard genome sequencing and annotation.</title>
        <authorList>
            <consortium name="The Broad Institute Genomics Platform"/>
            <consortium name="The Broad Institute Genome Sequencing Center for Infectious Disease"/>
            <person name="Wu L."/>
            <person name="Ma J."/>
        </authorList>
    </citation>
    <scope>NUCLEOTIDE SEQUENCE [LARGE SCALE GENOMIC DNA]</scope>
    <source>
        <strain evidence="5">CCUG 53903</strain>
    </source>
</reference>
<keyword evidence="2" id="KW-0067">ATP-binding</keyword>
<dbReference type="SUPFAM" id="SSF46894">
    <property type="entry name" value="C-terminal effector domain of the bipartite response regulators"/>
    <property type="match status" value="1"/>
</dbReference>
<keyword evidence="5" id="KW-1185">Reference proteome</keyword>
<name>A0ABW1CF42_9ACTN</name>
<evidence type="ECO:0000313" key="4">
    <source>
        <dbReference type="EMBL" id="MFC5823248.1"/>
    </source>
</evidence>
<dbReference type="CDD" id="cd06170">
    <property type="entry name" value="LuxR_C_like"/>
    <property type="match status" value="1"/>
</dbReference>
<accession>A0ABW1CF42</accession>
<dbReference type="RefSeq" id="WP_379512787.1">
    <property type="nucleotide sequence ID" value="NZ_JBHSPA010000007.1"/>
</dbReference>
<comment type="caution">
    <text evidence="4">The sequence shown here is derived from an EMBL/GenBank/DDBJ whole genome shotgun (WGS) entry which is preliminary data.</text>
</comment>
<dbReference type="InterPro" id="IPR036388">
    <property type="entry name" value="WH-like_DNA-bd_sf"/>
</dbReference>